<dbReference type="PANTHER" id="PTHR47295:SF5">
    <property type="entry name" value="EG45-LIKE DOMAIN CONTAINING PROTEIN 2"/>
    <property type="match status" value="1"/>
</dbReference>
<evidence type="ECO:0000313" key="3">
    <source>
        <dbReference type="Proteomes" id="UP001280121"/>
    </source>
</evidence>
<dbReference type="InterPro" id="IPR009009">
    <property type="entry name" value="RlpA-like_DPBB"/>
</dbReference>
<dbReference type="InterPro" id="IPR044730">
    <property type="entry name" value="RNase_H-like_dom_plant"/>
</dbReference>
<dbReference type="InterPro" id="IPR036908">
    <property type="entry name" value="RlpA-like_sf"/>
</dbReference>
<evidence type="ECO:0000313" key="2">
    <source>
        <dbReference type="EMBL" id="KAK2654735.1"/>
    </source>
</evidence>
<dbReference type="GO" id="GO:0003676">
    <property type="term" value="F:nucleic acid binding"/>
    <property type="evidence" value="ECO:0007669"/>
    <property type="project" value="InterPro"/>
</dbReference>
<dbReference type="Proteomes" id="UP001280121">
    <property type="component" value="Unassembled WGS sequence"/>
</dbReference>
<protein>
    <recommendedName>
        <fullName evidence="1">Expansin-like EG45 domain-containing protein</fullName>
    </recommendedName>
</protein>
<dbReference type="GO" id="GO:0048046">
    <property type="term" value="C:apoplast"/>
    <property type="evidence" value="ECO:0007669"/>
    <property type="project" value="InterPro"/>
</dbReference>
<organism evidence="2 3">
    <name type="scientific">Dipteronia dyeriana</name>
    <dbReference type="NCBI Taxonomy" id="168575"/>
    <lineage>
        <taxon>Eukaryota</taxon>
        <taxon>Viridiplantae</taxon>
        <taxon>Streptophyta</taxon>
        <taxon>Embryophyta</taxon>
        <taxon>Tracheophyta</taxon>
        <taxon>Spermatophyta</taxon>
        <taxon>Magnoliopsida</taxon>
        <taxon>eudicotyledons</taxon>
        <taxon>Gunneridae</taxon>
        <taxon>Pentapetalae</taxon>
        <taxon>rosids</taxon>
        <taxon>malvids</taxon>
        <taxon>Sapindales</taxon>
        <taxon>Sapindaceae</taxon>
        <taxon>Hippocastanoideae</taxon>
        <taxon>Acereae</taxon>
        <taxon>Dipteronia</taxon>
    </lineage>
</organism>
<dbReference type="AlphaFoldDB" id="A0AAD9X898"/>
<dbReference type="Gene3D" id="3.30.420.10">
    <property type="entry name" value="Ribonuclease H-like superfamily/Ribonuclease H"/>
    <property type="match status" value="1"/>
</dbReference>
<evidence type="ECO:0000259" key="1">
    <source>
        <dbReference type="PROSITE" id="PS50842"/>
    </source>
</evidence>
<dbReference type="PANTHER" id="PTHR47295">
    <property type="entry name" value="EG45-LIKE DOMAIN CONTAINING PROTEIN 1-RELATED"/>
    <property type="match status" value="1"/>
</dbReference>
<dbReference type="PROSITE" id="PS50842">
    <property type="entry name" value="EXPANSIN_EG45"/>
    <property type="match status" value="1"/>
</dbReference>
<dbReference type="InterPro" id="IPR007112">
    <property type="entry name" value="Expansin/allergen_DPBB_dom"/>
</dbReference>
<comment type="caution">
    <text evidence="2">The sequence shown here is derived from an EMBL/GenBank/DDBJ whole genome shotgun (WGS) entry which is preliminary data.</text>
</comment>
<sequence length="215" mass="23214">MGRLVAGVSVALWNNTKACGRKYRVRCIGGAITHPCHNGQSVVVTIVDFCQPPCDGILNLSEDAFDVIADRDAGKVRVEYNHLMWLGRLQELQVTRVGLMLGMFSLYVGNGDSRKAEMLAILKAISLCAHSAALIGKEIDIVSNSAEAVSWVNAAGVGNLAFMNIIQEIQQFLFILGNTRVIFNFRSSNSLADSLARNGSGKGADLLFGSCRSFC</sequence>
<dbReference type="CDD" id="cd22269">
    <property type="entry name" value="DPBB_EG45-like"/>
    <property type="match status" value="1"/>
</dbReference>
<name>A0AAD9X898_9ROSI</name>
<accession>A0AAD9X898</accession>
<reference evidence="2" key="1">
    <citation type="journal article" date="2023" name="Plant J.">
        <title>Genome sequences and population genomics provide insights into the demographic history, inbreeding, and mutation load of two 'living fossil' tree species of Dipteronia.</title>
        <authorList>
            <person name="Feng Y."/>
            <person name="Comes H.P."/>
            <person name="Chen J."/>
            <person name="Zhu S."/>
            <person name="Lu R."/>
            <person name="Zhang X."/>
            <person name="Li P."/>
            <person name="Qiu J."/>
            <person name="Olsen K.M."/>
            <person name="Qiu Y."/>
        </authorList>
    </citation>
    <scope>NUCLEOTIDE SEQUENCE</scope>
    <source>
        <strain evidence="2">KIB01</strain>
    </source>
</reference>
<feature type="domain" description="Expansin-like EG45" evidence="1">
    <location>
        <begin position="1"/>
        <end position="83"/>
    </location>
</feature>
<dbReference type="InterPro" id="IPR044206">
    <property type="entry name" value="EGC1/2"/>
</dbReference>
<keyword evidence="3" id="KW-1185">Reference proteome</keyword>
<gene>
    <name evidence="2" type="ORF">Ddye_014591</name>
</gene>
<dbReference type="SUPFAM" id="SSF50685">
    <property type="entry name" value="Barwin-like endoglucanases"/>
    <property type="match status" value="1"/>
</dbReference>
<dbReference type="SUPFAM" id="SSF53098">
    <property type="entry name" value="Ribonuclease H-like"/>
    <property type="match status" value="1"/>
</dbReference>
<dbReference type="InterPro" id="IPR012337">
    <property type="entry name" value="RNaseH-like_sf"/>
</dbReference>
<dbReference type="SMART" id="SM00837">
    <property type="entry name" value="DPBB_1"/>
    <property type="match status" value="1"/>
</dbReference>
<dbReference type="Pfam" id="PF03330">
    <property type="entry name" value="DPBB_1"/>
    <property type="match status" value="1"/>
</dbReference>
<dbReference type="InterPro" id="IPR036397">
    <property type="entry name" value="RNaseH_sf"/>
</dbReference>
<dbReference type="GO" id="GO:0009627">
    <property type="term" value="P:systemic acquired resistance"/>
    <property type="evidence" value="ECO:0007669"/>
    <property type="project" value="InterPro"/>
</dbReference>
<proteinExistence type="predicted"/>
<dbReference type="EMBL" id="JANJYI010000004">
    <property type="protein sequence ID" value="KAK2654735.1"/>
    <property type="molecule type" value="Genomic_DNA"/>
</dbReference>
<dbReference type="Gene3D" id="2.40.40.10">
    <property type="entry name" value="RlpA-like domain"/>
    <property type="match status" value="1"/>
</dbReference>
<dbReference type="CDD" id="cd06222">
    <property type="entry name" value="RNase_H_like"/>
    <property type="match status" value="1"/>
</dbReference>